<dbReference type="SUPFAM" id="SSF56436">
    <property type="entry name" value="C-type lectin-like"/>
    <property type="match status" value="1"/>
</dbReference>
<dbReference type="HOGENOM" id="CLU_359824_0_0_1"/>
<organism evidence="4 5">
    <name type="scientific">Hydnomerulius pinastri MD-312</name>
    <dbReference type="NCBI Taxonomy" id="994086"/>
    <lineage>
        <taxon>Eukaryota</taxon>
        <taxon>Fungi</taxon>
        <taxon>Dikarya</taxon>
        <taxon>Basidiomycota</taxon>
        <taxon>Agaricomycotina</taxon>
        <taxon>Agaricomycetes</taxon>
        <taxon>Agaricomycetidae</taxon>
        <taxon>Boletales</taxon>
        <taxon>Boletales incertae sedis</taxon>
        <taxon>Leucogyrophana</taxon>
    </lineage>
</organism>
<evidence type="ECO:0000259" key="3">
    <source>
        <dbReference type="Pfam" id="PF20149"/>
    </source>
</evidence>
<dbReference type="InterPro" id="IPR005532">
    <property type="entry name" value="SUMF_dom"/>
</dbReference>
<accession>A0A0C9VA25</accession>
<reference evidence="4 5" key="1">
    <citation type="submission" date="2014-04" db="EMBL/GenBank/DDBJ databases">
        <title>Evolutionary Origins and Diversification of the Mycorrhizal Mutualists.</title>
        <authorList>
            <consortium name="DOE Joint Genome Institute"/>
            <consortium name="Mycorrhizal Genomics Consortium"/>
            <person name="Kohler A."/>
            <person name="Kuo A."/>
            <person name="Nagy L.G."/>
            <person name="Floudas D."/>
            <person name="Copeland A."/>
            <person name="Barry K.W."/>
            <person name="Cichocki N."/>
            <person name="Veneault-Fourrey C."/>
            <person name="LaButti K."/>
            <person name="Lindquist E.A."/>
            <person name="Lipzen A."/>
            <person name="Lundell T."/>
            <person name="Morin E."/>
            <person name="Murat C."/>
            <person name="Riley R."/>
            <person name="Ohm R."/>
            <person name="Sun H."/>
            <person name="Tunlid A."/>
            <person name="Henrissat B."/>
            <person name="Grigoriev I.V."/>
            <person name="Hibbett D.S."/>
            <person name="Martin F."/>
        </authorList>
    </citation>
    <scope>NUCLEOTIDE SEQUENCE [LARGE SCALE GENOMIC DNA]</scope>
    <source>
        <strain evidence="4 5">MD-312</strain>
    </source>
</reference>
<feature type="compositionally biased region" description="Basic and acidic residues" evidence="1">
    <location>
        <begin position="96"/>
        <end position="105"/>
    </location>
</feature>
<feature type="compositionally biased region" description="Low complexity" evidence="1">
    <location>
        <begin position="24"/>
        <end position="37"/>
    </location>
</feature>
<dbReference type="EMBL" id="KN839854">
    <property type="protein sequence ID" value="KIJ62539.1"/>
    <property type="molecule type" value="Genomic_DNA"/>
</dbReference>
<proteinExistence type="predicted"/>
<feature type="domain" description="Sulfatase-modifying factor enzyme-like" evidence="2">
    <location>
        <begin position="564"/>
        <end position="775"/>
    </location>
</feature>
<protein>
    <recommendedName>
        <fullName evidence="6">Sulfatase-modifying factor enzyme domain-containing protein</fullName>
    </recommendedName>
</protein>
<evidence type="ECO:0000313" key="5">
    <source>
        <dbReference type="Proteomes" id="UP000053820"/>
    </source>
</evidence>
<dbReference type="Proteomes" id="UP000053820">
    <property type="component" value="Unassembled WGS sequence"/>
</dbReference>
<feature type="compositionally biased region" description="Acidic residues" evidence="1">
    <location>
        <begin position="116"/>
        <end position="138"/>
    </location>
</feature>
<dbReference type="Pfam" id="PF20149">
    <property type="entry name" value="DUF6532"/>
    <property type="match status" value="1"/>
</dbReference>
<feature type="region of interest" description="Disordered" evidence="1">
    <location>
        <begin position="1"/>
        <end position="232"/>
    </location>
</feature>
<dbReference type="InterPro" id="IPR045341">
    <property type="entry name" value="DUF6532"/>
</dbReference>
<dbReference type="InterPro" id="IPR051128">
    <property type="entry name" value="EgtD_Methyltrsf_superfamily"/>
</dbReference>
<evidence type="ECO:0008006" key="6">
    <source>
        <dbReference type="Google" id="ProtNLM"/>
    </source>
</evidence>
<dbReference type="AlphaFoldDB" id="A0A0C9VA25"/>
<name>A0A0C9VA25_9AGAM</name>
<evidence type="ECO:0000256" key="1">
    <source>
        <dbReference type="SAM" id="MobiDB-lite"/>
    </source>
</evidence>
<evidence type="ECO:0000313" key="4">
    <source>
        <dbReference type="EMBL" id="KIJ62539.1"/>
    </source>
</evidence>
<feature type="domain" description="DUF6532" evidence="3">
    <location>
        <begin position="310"/>
        <end position="521"/>
    </location>
</feature>
<dbReference type="OrthoDB" id="659at2759"/>
<dbReference type="PANTHER" id="PTHR43397">
    <property type="entry name" value="ERGOTHIONEINE BIOSYNTHESIS PROTEIN 1"/>
    <property type="match status" value="1"/>
</dbReference>
<keyword evidence="5" id="KW-1185">Reference proteome</keyword>
<dbReference type="InterPro" id="IPR042095">
    <property type="entry name" value="SUMF_sf"/>
</dbReference>
<feature type="compositionally biased region" description="Low complexity" evidence="1">
    <location>
        <begin position="186"/>
        <end position="196"/>
    </location>
</feature>
<dbReference type="Gene3D" id="3.90.1580.10">
    <property type="entry name" value="paralog of FGE (formylglycine-generating enzyme)"/>
    <property type="match status" value="1"/>
</dbReference>
<gene>
    <name evidence="4" type="ORF">HYDPIDRAFT_188885</name>
</gene>
<sequence>MAPRQTRSQAKKPSADDAPELIPSNSVSSSAPSIGSKKSSRKRAASTLPDVAAKGKRTRATTNAPPRLQKINVDTATTDEDGPSPATVSKVKGKQKVHEQVHLNEADDGNGSPEPEGSDDPDNSEASDESQESEEEPPEIIAGLLQEEIPTWARLMQSERHASSSSLTPSHVTPVVTSKKPRKQKQAAQRQLEQPQWASDDNDAPVPDSEPDAANTVTGNSAAPQAGAIPQNRSTLTSTLTTSTVSTTAVAPSGSPASTGPTLIPSHAVILAPPPQATWADYNIIYPNGRGSALALLAQHQIVQNVVREALTRVERHVLTVNGLPNTWERSSIAKRALLESAEALAVPVMAQRLGSDSKYSKDLSSLLTQRISNEHHVIKRKADALIPAEYGLRLQGNNSGELAEMVKWLSDDLMFVYPCDAKAETYQSNKAFSHPAIVPLVRTLFFVGTHSYYARYPDLFISSLASRTEREVPMVMLATACAVIYTVICKYETGEEKDVEFSPDTAQDIYQELLKLLKHIKTQNPRAYHTLTSRIFLECCIGSGGKKKSTRSTLVVADITDHVFGWDNESPSRQIAVDTFKIEWRPVTNGEFFQFYNGPGKGKSKFPASWVKMSDGETQVRTLYGLVPMKIAWDWPVLTCYENLSVYASVKGGRIPTEPELRVFLDKFESGYEGGANTGFRNWHPIPATTGGEKYGGRGHNGGVWEWTSTVFDNFEGFAPSALYPGYSTDFFDQAHQVVIGGSFATIPHIAERRSMRNWYQRNYPYAWVSARVAYNM</sequence>
<dbReference type="InterPro" id="IPR016187">
    <property type="entry name" value="CTDL_fold"/>
</dbReference>
<dbReference type="PANTHER" id="PTHR43397:SF1">
    <property type="entry name" value="ERGOTHIONEINE BIOSYNTHESIS PROTEIN 1"/>
    <property type="match status" value="1"/>
</dbReference>
<evidence type="ECO:0000259" key="2">
    <source>
        <dbReference type="Pfam" id="PF03781"/>
    </source>
</evidence>
<dbReference type="Pfam" id="PF03781">
    <property type="entry name" value="FGE-sulfatase"/>
    <property type="match status" value="1"/>
</dbReference>